<evidence type="ECO:0008006" key="3">
    <source>
        <dbReference type="Google" id="ProtNLM"/>
    </source>
</evidence>
<evidence type="ECO:0000313" key="1">
    <source>
        <dbReference type="EMBL" id="WTP83962.1"/>
    </source>
</evidence>
<dbReference type="AlphaFoldDB" id="A0AAU1HMV9"/>
<sequence>MVQQSSSGATPSVADVLHERCAGRLPDTLEELGGPRHGPVGLPLHIAWSGLRTYDLDQPRQCMGLYRTVLAEGQREDITRFLNRDLLLAQWPLMRTMISRHVRDAWEAAFPELAHRASTAA</sequence>
<gene>
    <name evidence="1" type="ORF">OG477_00440</name>
    <name evidence="2" type="ORF">OG477_44905</name>
</gene>
<protein>
    <recommendedName>
        <fullName evidence="3">Transcriptional regulator</fullName>
    </recommendedName>
</protein>
<name>A0AAU1HMV9_9ACTN</name>
<dbReference type="EMBL" id="CP108140">
    <property type="protein sequence ID" value="WTP83962.1"/>
    <property type="molecule type" value="Genomic_DNA"/>
</dbReference>
<proteinExistence type="predicted"/>
<evidence type="ECO:0000313" key="2">
    <source>
        <dbReference type="EMBL" id="WTP91876.1"/>
    </source>
</evidence>
<dbReference type="EMBL" id="CP108140">
    <property type="protein sequence ID" value="WTP91876.1"/>
    <property type="molecule type" value="Genomic_DNA"/>
</dbReference>
<accession>A0AAU1HMV9</accession>
<reference evidence="1" key="1">
    <citation type="submission" date="2022-10" db="EMBL/GenBank/DDBJ databases">
        <title>The complete genomes of actinobacterial strains from the NBC collection.</title>
        <authorList>
            <person name="Joergensen T.S."/>
            <person name="Alvarez Arevalo M."/>
            <person name="Sterndorff E.B."/>
            <person name="Faurdal D."/>
            <person name="Vuksanovic O."/>
            <person name="Mourched A.-S."/>
            <person name="Charusanti P."/>
            <person name="Shaw S."/>
            <person name="Blin K."/>
            <person name="Weber T."/>
        </authorList>
    </citation>
    <scope>NUCLEOTIDE SEQUENCE</scope>
    <source>
        <strain evidence="1">NBC 00180</strain>
    </source>
</reference>
<organism evidence="1">
    <name type="scientific">Streptomyces sp. NBC_00180</name>
    <dbReference type="NCBI Taxonomy" id="2903632"/>
    <lineage>
        <taxon>Bacteria</taxon>
        <taxon>Bacillati</taxon>
        <taxon>Actinomycetota</taxon>
        <taxon>Actinomycetes</taxon>
        <taxon>Kitasatosporales</taxon>
        <taxon>Streptomycetaceae</taxon>
        <taxon>Streptomyces</taxon>
    </lineage>
</organism>